<proteinExistence type="inferred from homology"/>
<comment type="caution">
    <text evidence="3">The sequence shown here is derived from an EMBL/GenBank/DDBJ whole genome shotgun (WGS) entry which is preliminary data.</text>
</comment>
<dbReference type="SUPFAM" id="SSF52980">
    <property type="entry name" value="Restriction endonuclease-like"/>
    <property type="match status" value="1"/>
</dbReference>
<evidence type="ECO:0000313" key="3">
    <source>
        <dbReference type="EMBL" id="MBC3765270.1"/>
    </source>
</evidence>
<dbReference type="NCBIfam" id="TIGR00252">
    <property type="entry name" value="YraN family protein"/>
    <property type="match status" value="1"/>
</dbReference>
<protein>
    <recommendedName>
        <fullName evidence="2">UPF0102 protein H8B19_05240</fullName>
    </recommendedName>
</protein>
<evidence type="ECO:0000313" key="4">
    <source>
        <dbReference type="Proteomes" id="UP000601768"/>
    </source>
</evidence>
<evidence type="ECO:0000256" key="2">
    <source>
        <dbReference type="HAMAP-Rule" id="MF_00048"/>
    </source>
</evidence>
<dbReference type="Gene3D" id="3.40.1350.10">
    <property type="match status" value="1"/>
</dbReference>
<accession>A0A8J6IT16</accession>
<organism evidence="3 4">
    <name type="scientific">Neptunicella marina</name>
    <dbReference type="NCBI Taxonomy" id="2125989"/>
    <lineage>
        <taxon>Bacteria</taxon>
        <taxon>Pseudomonadati</taxon>
        <taxon>Pseudomonadota</taxon>
        <taxon>Gammaproteobacteria</taxon>
        <taxon>Alteromonadales</taxon>
        <taxon>Alteromonadaceae</taxon>
        <taxon>Neptunicella</taxon>
    </lineage>
</organism>
<name>A0A8J6IT16_9ALTE</name>
<dbReference type="Pfam" id="PF02021">
    <property type="entry name" value="UPF0102"/>
    <property type="match status" value="1"/>
</dbReference>
<reference evidence="3" key="2">
    <citation type="submission" date="2020-08" db="EMBL/GenBank/DDBJ databases">
        <authorList>
            <person name="Lai Q."/>
        </authorList>
    </citation>
    <scope>NUCLEOTIDE SEQUENCE</scope>
    <source>
        <strain evidence="3">S27-2</strain>
    </source>
</reference>
<reference evidence="3" key="1">
    <citation type="journal article" date="2018" name="Int. J. Syst. Evol. Microbiol.">
        <title>Neptunicella marina gen. nov., sp. nov., isolated from surface seawater.</title>
        <authorList>
            <person name="Liu X."/>
            <person name="Lai Q."/>
            <person name="Du Y."/>
            <person name="Zhang X."/>
            <person name="Liu Z."/>
            <person name="Sun F."/>
            <person name="Shao Z."/>
        </authorList>
    </citation>
    <scope>NUCLEOTIDE SEQUENCE</scope>
    <source>
        <strain evidence="3">S27-2</strain>
    </source>
</reference>
<dbReference type="Proteomes" id="UP000601768">
    <property type="component" value="Unassembled WGS sequence"/>
</dbReference>
<dbReference type="PANTHER" id="PTHR34039">
    <property type="entry name" value="UPF0102 PROTEIN YRAN"/>
    <property type="match status" value="1"/>
</dbReference>
<comment type="similarity">
    <text evidence="1 2">Belongs to the UPF0102 family.</text>
</comment>
<dbReference type="GO" id="GO:0003676">
    <property type="term" value="F:nucleic acid binding"/>
    <property type="evidence" value="ECO:0007669"/>
    <property type="project" value="InterPro"/>
</dbReference>
<gene>
    <name evidence="3" type="ORF">H8B19_05240</name>
</gene>
<evidence type="ECO:0000256" key="1">
    <source>
        <dbReference type="ARBA" id="ARBA00006738"/>
    </source>
</evidence>
<dbReference type="InterPro" id="IPR011856">
    <property type="entry name" value="tRNA_endonuc-like_dom_sf"/>
</dbReference>
<dbReference type="PANTHER" id="PTHR34039:SF1">
    <property type="entry name" value="UPF0102 PROTEIN YRAN"/>
    <property type="match status" value="1"/>
</dbReference>
<dbReference type="InterPro" id="IPR011335">
    <property type="entry name" value="Restrct_endonuc-II-like"/>
</dbReference>
<dbReference type="AlphaFoldDB" id="A0A8J6IT16"/>
<keyword evidence="4" id="KW-1185">Reference proteome</keyword>
<dbReference type="NCBIfam" id="NF009150">
    <property type="entry name" value="PRK12497.1-3"/>
    <property type="match status" value="1"/>
</dbReference>
<dbReference type="InterPro" id="IPR003509">
    <property type="entry name" value="UPF0102_YraN-like"/>
</dbReference>
<dbReference type="HAMAP" id="MF_00048">
    <property type="entry name" value="UPF0102"/>
    <property type="match status" value="1"/>
</dbReference>
<dbReference type="EMBL" id="JACNEP010000003">
    <property type="protein sequence ID" value="MBC3765270.1"/>
    <property type="molecule type" value="Genomic_DNA"/>
</dbReference>
<sequence length="141" mass="16411">MTTIYCISALPWVKLNRNRLFALKWIKALQSSLTGKQAEQHAANYLTHQGLTLLTQNYRCKTGEIDLVMQQNQMLVFVEVKFRKSQSHGYAQEYFHPAKRKKFESAVAHYLHDKKLNPAMVDYRVDVVAIHGEKVEWFQGV</sequence>